<organism evidence="1">
    <name type="scientific">Tanacetum cinerariifolium</name>
    <name type="common">Dalmatian daisy</name>
    <name type="synonym">Chrysanthemum cinerariifolium</name>
    <dbReference type="NCBI Taxonomy" id="118510"/>
    <lineage>
        <taxon>Eukaryota</taxon>
        <taxon>Viridiplantae</taxon>
        <taxon>Streptophyta</taxon>
        <taxon>Embryophyta</taxon>
        <taxon>Tracheophyta</taxon>
        <taxon>Spermatophyta</taxon>
        <taxon>Magnoliopsida</taxon>
        <taxon>eudicotyledons</taxon>
        <taxon>Gunneridae</taxon>
        <taxon>Pentapetalae</taxon>
        <taxon>asterids</taxon>
        <taxon>campanulids</taxon>
        <taxon>Asterales</taxon>
        <taxon>Asteraceae</taxon>
        <taxon>Asteroideae</taxon>
        <taxon>Anthemideae</taxon>
        <taxon>Anthemidinae</taxon>
        <taxon>Tanacetum</taxon>
    </lineage>
</organism>
<name>A0A699XHA6_TANCI</name>
<feature type="non-terminal residue" evidence="1">
    <location>
        <position position="1"/>
    </location>
</feature>
<feature type="non-terminal residue" evidence="1">
    <location>
        <position position="84"/>
    </location>
</feature>
<reference evidence="1" key="1">
    <citation type="journal article" date="2019" name="Sci. Rep.">
        <title>Draft genome of Tanacetum cinerariifolium, the natural source of mosquito coil.</title>
        <authorList>
            <person name="Yamashiro T."/>
            <person name="Shiraishi A."/>
            <person name="Satake H."/>
            <person name="Nakayama K."/>
        </authorList>
    </citation>
    <scope>NUCLEOTIDE SEQUENCE</scope>
</reference>
<dbReference type="EMBL" id="BKCJ011861541">
    <property type="protein sequence ID" value="GFD59139.1"/>
    <property type="molecule type" value="Genomic_DNA"/>
</dbReference>
<comment type="caution">
    <text evidence="1">The sequence shown here is derived from an EMBL/GenBank/DDBJ whole genome shotgun (WGS) entry which is preliminary data.</text>
</comment>
<accession>A0A699XHA6</accession>
<dbReference type="AntiFam" id="ANF00198">
    <property type="entry name" value="Shadow ORF (opposite pilG)"/>
</dbReference>
<protein>
    <submittedName>
        <fullName evidence="1">Uncharacterized protein</fullName>
    </submittedName>
</protein>
<proteinExistence type="predicted"/>
<evidence type="ECO:0000313" key="1">
    <source>
        <dbReference type="EMBL" id="GFD59139.1"/>
    </source>
</evidence>
<gene>
    <name evidence="1" type="ORF">Tci_931108</name>
</gene>
<sequence length="84" mass="9332">DPVLVVTPGISGHRHHRNVLEVVVAFQLLDQFIAGDVRHLDVHDDQVGQEGARRGHALAAVAHRLDDKGVRPQQVAEQFEIEFV</sequence>
<dbReference type="AlphaFoldDB" id="A0A699XHA6"/>